<feature type="transmembrane region" description="Helical" evidence="1">
    <location>
        <begin position="76"/>
        <end position="98"/>
    </location>
</feature>
<dbReference type="AlphaFoldDB" id="A0A259TXN4"/>
<reference evidence="2 3" key="1">
    <citation type="submission" date="2016-11" db="EMBL/GenBank/DDBJ databases">
        <title>Study of marine rhodopsin-containing bacteria.</title>
        <authorList>
            <person name="Yoshizawa S."/>
            <person name="Kumagai Y."/>
            <person name="Kogure K."/>
        </authorList>
    </citation>
    <scope>NUCLEOTIDE SEQUENCE [LARGE SCALE GENOMIC DNA]</scope>
    <source>
        <strain evidence="2 3">SG-29</strain>
    </source>
</reference>
<keyword evidence="1" id="KW-1133">Transmembrane helix</keyword>
<feature type="transmembrane region" description="Helical" evidence="1">
    <location>
        <begin position="20"/>
        <end position="39"/>
    </location>
</feature>
<gene>
    <name evidence="2" type="ORF">BSZ36_04685</name>
</gene>
<keyword evidence="1" id="KW-0812">Transmembrane</keyword>
<keyword evidence="1" id="KW-0472">Membrane</keyword>
<accession>A0A259TXN4</accession>
<evidence type="ECO:0000256" key="1">
    <source>
        <dbReference type="SAM" id="Phobius"/>
    </source>
</evidence>
<dbReference type="Proteomes" id="UP000216446">
    <property type="component" value="Unassembled WGS sequence"/>
</dbReference>
<protein>
    <submittedName>
        <fullName evidence="2">Uncharacterized protein</fullName>
    </submittedName>
</protein>
<keyword evidence="3" id="KW-1185">Reference proteome</keyword>
<feature type="transmembrane region" description="Helical" evidence="1">
    <location>
        <begin position="46"/>
        <end position="70"/>
    </location>
</feature>
<dbReference type="EMBL" id="MQWB01000001">
    <property type="protein sequence ID" value="OZC02334.1"/>
    <property type="molecule type" value="Genomic_DNA"/>
</dbReference>
<dbReference type="RefSeq" id="WP_094546482.1">
    <property type="nucleotide sequence ID" value="NZ_MQWB01000001.1"/>
</dbReference>
<evidence type="ECO:0000313" key="3">
    <source>
        <dbReference type="Proteomes" id="UP000216446"/>
    </source>
</evidence>
<proteinExistence type="predicted"/>
<dbReference type="InParanoid" id="A0A259TXN4"/>
<sequence length="102" mass="10558">MSDSPAPEAPTASVDARTFWITLVACSLPPLAWSVASLVGRGDQSAGVLLMLWGLVYALSLVWTIYAFIVGDSARSGALVLGMLAAVIVGPGSCLLMLDTFS</sequence>
<name>A0A259TXN4_9BACT</name>
<organism evidence="2 3">
    <name type="scientific">Rubricoccus marinus</name>
    <dbReference type="NCBI Taxonomy" id="716817"/>
    <lineage>
        <taxon>Bacteria</taxon>
        <taxon>Pseudomonadati</taxon>
        <taxon>Rhodothermota</taxon>
        <taxon>Rhodothermia</taxon>
        <taxon>Rhodothermales</taxon>
        <taxon>Rubricoccaceae</taxon>
        <taxon>Rubricoccus</taxon>
    </lineage>
</organism>
<comment type="caution">
    <text evidence="2">The sequence shown here is derived from an EMBL/GenBank/DDBJ whole genome shotgun (WGS) entry which is preliminary data.</text>
</comment>
<evidence type="ECO:0000313" key="2">
    <source>
        <dbReference type="EMBL" id="OZC02334.1"/>
    </source>
</evidence>